<comment type="caution">
    <text evidence="2">The sequence shown here is derived from an EMBL/GenBank/DDBJ whole genome shotgun (WGS) entry which is preliminary data.</text>
</comment>
<evidence type="ECO:0000313" key="3">
    <source>
        <dbReference type="Proteomes" id="UP000038010"/>
    </source>
</evidence>
<keyword evidence="3" id="KW-1185">Reference proteome</keyword>
<feature type="compositionally biased region" description="Polar residues" evidence="1">
    <location>
        <begin position="356"/>
        <end position="371"/>
    </location>
</feature>
<reference evidence="2 3" key="1">
    <citation type="submission" date="2015-06" db="EMBL/GenBank/DDBJ databases">
        <title>Draft genome of the ant-associated black yeast Phialophora attae CBS 131958.</title>
        <authorList>
            <person name="Moreno L.F."/>
            <person name="Stielow B.J."/>
            <person name="de Hoog S."/>
            <person name="Vicente V.A."/>
            <person name="Weiss V.A."/>
            <person name="de Vries M."/>
            <person name="Cruz L.M."/>
            <person name="Souza E.M."/>
        </authorList>
    </citation>
    <scope>NUCLEOTIDE SEQUENCE [LARGE SCALE GENOMIC DNA]</scope>
    <source>
        <strain evidence="2 3">CBS 131958</strain>
    </source>
</reference>
<evidence type="ECO:0000256" key="1">
    <source>
        <dbReference type="SAM" id="MobiDB-lite"/>
    </source>
</evidence>
<dbReference type="EMBL" id="LFJN01000024">
    <property type="protein sequence ID" value="KPI37383.1"/>
    <property type="molecule type" value="Genomic_DNA"/>
</dbReference>
<name>A0A0N1NYQ5_9EURO</name>
<dbReference type="Proteomes" id="UP000038010">
    <property type="component" value="Unassembled WGS sequence"/>
</dbReference>
<feature type="region of interest" description="Disordered" evidence="1">
    <location>
        <begin position="505"/>
        <end position="571"/>
    </location>
</feature>
<dbReference type="RefSeq" id="XP_017997346.1">
    <property type="nucleotide sequence ID" value="XM_018139036.1"/>
</dbReference>
<accession>A0A0N1NYQ5</accession>
<feature type="region of interest" description="Disordered" evidence="1">
    <location>
        <begin position="308"/>
        <end position="393"/>
    </location>
</feature>
<dbReference type="AlphaFoldDB" id="A0A0N1NYQ5"/>
<feature type="compositionally biased region" description="Polar residues" evidence="1">
    <location>
        <begin position="308"/>
        <end position="325"/>
    </location>
</feature>
<proteinExistence type="predicted"/>
<dbReference type="OrthoDB" id="4115494at2759"/>
<feature type="compositionally biased region" description="Basic and acidic residues" evidence="1">
    <location>
        <begin position="465"/>
        <end position="479"/>
    </location>
</feature>
<feature type="compositionally biased region" description="Basic and acidic residues" evidence="1">
    <location>
        <begin position="340"/>
        <end position="352"/>
    </location>
</feature>
<gene>
    <name evidence="2" type="ORF">AB675_10276</name>
</gene>
<feature type="compositionally biased region" description="Basic residues" evidence="1">
    <location>
        <begin position="329"/>
        <end position="339"/>
    </location>
</feature>
<evidence type="ECO:0000313" key="2">
    <source>
        <dbReference type="EMBL" id="KPI37383.1"/>
    </source>
</evidence>
<sequence length="571" mass="62813">MSSPRPIKQPWANRKQLQSLQMGETIKIVWQQTAHGQHIPLCETFAEPVLNHFAPNLLPTAYIKPTTETTGVPARLYTIVGGNMQAHASIIQWMIDCCMGNGIIDWPRYEFHDTPFTKYYLLRESTQILGCTFLETEFQNRMQNLANKSLHTSDIEAVYSLVGRGSEMADYLVEHVANALLDHNTHDVRRRAYEWLLKCNEGFAVDVENVNGPRLAMRAKIATDRWKDGSRDLVNAPYQQQSHHTNYHSQNFYRNGSGFANQNRSFSAPHGIVDGTNNQPIFDHFGHGVDMAQVGGFDTLNNQYNSANQYGYTTPHQQMNFSVGTHQLPPKKKKKTKSDKKREQKQKEDRLAKGASTGSQSSETMINTSPSSRKRSIKYGKLRTKKTSQSKSNLEADMQGLAIEHCNGDRLQNDKSNARPAAEAFVPAPANTAASKNDIDNVKNAAKPSKLVDPAVPNITAPSAGDKKMEKVTEEKVAPKDVNIPSKKIVLGVDANEQEQRIVSSIKNKAAKKRENKRLASLTAGSAADTNGGDRVAESAGGPQGGGGEADKVGEGEQDTGEGNGVAVSSN</sequence>
<protein>
    <submittedName>
        <fullName evidence="2">Uncharacterized protein</fullName>
    </submittedName>
</protein>
<feature type="region of interest" description="Disordered" evidence="1">
    <location>
        <begin position="445"/>
        <end position="479"/>
    </location>
</feature>
<dbReference type="GeneID" id="28730916"/>
<organism evidence="2 3">
    <name type="scientific">Cyphellophora attinorum</name>
    <dbReference type="NCBI Taxonomy" id="1664694"/>
    <lineage>
        <taxon>Eukaryota</taxon>
        <taxon>Fungi</taxon>
        <taxon>Dikarya</taxon>
        <taxon>Ascomycota</taxon>
        <taxon>Pezizomycotina</taxon>
        <taxon>Eurotiomycetes</taxon>
        <taxon>Chaetothyriomycetidae</taxon>
        <taxon>Chaetothyriales</taxon>
        <taxon>Cyphellophoraceae</taxon>
        <taxon>Cyphellophora</taxon>
    </lineage>
</organism>
<feature type="compositionally biased region" description="Basic residues" evidence="1">
    <location>
        <begin position="372"/>
        <end position="388"/>
    </location>
</feature>
<dbReference type="VEuPathDB" id="FungiDB:AB675_10276"/>